<feature type="transmembrane region" description="Helical" evidence="7">
    <location>
        <begin position="38"/>
        <end position="55"/>
    </location>
</feature>
<feature type="transmembrane region" description="Helical" evidence="7">
    <location>
        <begin position="216"/>
        <end position="236"/>
    </location>
</feature>
<keyword evidence="3" id="KW-1003">Cell membrane</keyword>
<dbReference type="Proteomes" id="UP001595279">
    <property type="component" value="Unassembled WGS sequence"/>
</dbReference>
<evidence type="ECO:0000256" key="3">
    <source>
        <dbReference type="ARBA" id="ARBA00022475"/>
    </source>
</evidence>
<evidence type="ECO:0000256" key="6">
    <source>
        <dbReference type="ARBA" id="ARBA00023136"/>
    </source>
</evidence>
<dbReference type="RefSeq" id="WP_390274222.1">
    <property type="nucleotide sequence ID" value="NZ_JBHRSA010000055.1"/>
</dbReference>
<protein>
    <submittedName>
        <fullName evidence="8">YeiH family protein</fullName>
    </submittedName>
</protein>
<evidence type="ECO:0000256" key="5">
    <source>
        <dbReference type="ARBA" id="ARBA00022989"/>
    </source>
</evidence>
<accession>A0ABV7CYE1</accession>
<evidence type="ECO:0000256" key="2">
    <source>
        <dbReference type="ARBA" id="ARBA00007977"/>
    </source>
</evidence>
<gene>
    <name evidence="8" type="ORF">ACFOGI_14870</name>
</gene>
<proteinExistence type="inferred from homology"/>
<name>A0ABV7CYE1_9BACI</name>
<feature type="transmembrane region" description="Helical" evidence="7">
    <location>
        <begin position="124"/>
        <end position="143"/>
    </location>
</feature>
<keyword evidence="5 7" id="KW-1133">Transmembrane helix</keyword>
<evidence type="ECO:0000256" key="7">
    <source>
        <dbReference type="SAM" id="Phobius"/>
    </source>
</evidence>
<feature type="transmembrane region" description="Helical" evidence="7">
    <location>
        <begin position="256"/>
        <end position="275"/>
    </location>
</feature>
<keyword evidence="9" id="KW-1185">Reference proteome</keyword>
<feature type="transmembrane region" description="Helical" evidence="7">
    <location>
        <begin position="281"/>
        <end position="304"/>
    </location>
</feature>
<evidence type="ECO:0000256" key="1">
    <source>
        <dbReference type="ARBA" id="ARBA00004651"/>
    </source>
</evidence>
<dbReference type="EMBL" id="JBHRSA010000055">
    <property type="protein sequence ID" value="MFC3041526.1"/>
    <property type="molecule type" value="Genomic_DNA"/>
</dbReference>
<evidence type="ECO:0000313" key="9">
    <source>
        <dbReference type="Proteomes" id="UP001595279"/>
    </source>
</evidence>
<comment type="caution">
    <text evidence="8">The sequence shown here is derived from an EMBL/GenBank/DDBJ whole genome shotgun (WGS) entry which is preliminary data.</text>
</comment>
<keyword evidence="4 7" id="KW-0812">Transmembrane</keyword>
<organism evidence="8 9">
    <name type="scientific">Virgibacillus xinjiangensis</name>
    <dbReference type="NCBI Taxonomy" id="393090"/>
    <lineage>
        <taxon>Bacteria</taxon>
        <taxon>Bacillati</taxon>
        <taxon>Bacillota</taxon>
        <taxon>Bacilli</taxon>
        <taxon>Bacillales</taxon>
        <taxon>Bacillaceae</taxon>
        <taxon>Virgibacillus</taxon>
    </lineage>
</organism>
<feature type="transmembrane region" description="Helical" evidence="7">
    <location>
        <begin position="96"/>
        <end position="115"/>
    </location>
</feature>
<dbReference type="Pfam" id="PF03601">
    <property type="entry name" value="Cons_hypoth698"/>
    <property type="match status" value="1"/>
</dbReference>
<comment type="subcellular location">
    <subcellularLocation>
        <location evidence="1">Cell membrane</location>
        <topology evidence="1">Multi-pass membrane protein</topology>
    </subcellularLocation>
</comment>
<keyword evidence="6 7" id="KW-0472">Membrane</keyword>
<feature type="transmembrane region" description="Helical" evidence="7">
    <location>
        <begin position="155"/>
        <end position="179"/>
    </location>
</feature>
<feature type="transmembrane region" description="Helical" evidence="7">
    <location>
        <begin position="12"/>
        <end position="32"/>
    </location>
</feature>
<reference evidence="9" key="1">
    <citation type="journal article" date="2019" name="Int. J. Syst. Evol. Microbiol.">
        <title>The Global Catalogue of Microorganisms (GCM) 10K type strain sequencing project: providing services to taxonomists for standard genome sequencing and annotation.</title>
        <authorList>
            <consortium name="The Broad Institute Genomics Platform"/>
            <consortium name="The Broad Institute Genome Sequencing Center for Infectious Disease"/>
            <person name="Wu L."/>
            <person name="Ma J."/>
        </authorList>
    </citation>
    <scope>NUCLEOTIDE SEQUENCE [LARGE SCALE GENOMIC DNA]</scope>
    <source>
        <strain evidence="9">KCTC 13128</strain>
    </source>
</reference>
<comment type="similarity">
    <text evidence="2">Belongs to the UPF0324 family.</text>
</comment>
<dbReference type="InterPro" id="IPR018383">
    <property type="entry name" value="UPF0324_pro"/>
</dbReference>
<feature type="transmembrane region" description="Helical" evidence="7">
    <location>
        <begin position="316"/>
        <end position="335"/>
    </location>
</feature>
<evidence type="ECO:0000313" key="8">
    <source>
        <dbReference type="EMBL" id="MFC3041526.1"/>
    </source>
</evidence>
<sequence>MLQQEKTYEQRMVTGIGFTFIIALFGYLLAMLPGFSRVGPLACAILLAIIYRQLFGYPEKFRSGIHFSTKYLLRTAIILYGLKLNIDVIFEDGLGLLLKGAAGIVFSILLTVYLAKKFKANTELALLLGAGTGICGAAAIAAVSPIVKAKDEDTAIGIGIIALVGTVFSVIYAVIMPFLPLTEVEFGVWAGLSLHELAHVALAAEPAGEEALAMALLAKLGRVLLLVPLCFILMYWMRHRKDRTEDGTAKVSFPWFLLGFIAMSFFGSFVLGSHIPVTESIMNLVDILTTFILTAAMVGLGLNVSLKDVRDKALRPLLAMLITSVVLSVLMYSLVQL</sequence>
<dbReference type="PANTHER" id="PTHR30106:SF2">
    <property type="entry name" value="UPF0324 INNER MEMBRANE PROTEIN YEIH"/>
    <property type="match status" value="1"/>
</dbReference>
<dbReference type="PANTHER" id="PTHR30106">
    <property type="entry name" value="INNER MEMBRANE PROTEIN YEIH-RELATED"/>
    <property type="match status" value="1"/>
</dbReference>
<evidence type="ECO:0000256" key="4">
    <source>
        <dbReference type="ARBA" id="ARBA00022692"/>
    </source>
</evidence>